<accession>A0AAT9JDI8</accession>
<reference evidence="1" key="1">
    <citation type="journal article" date="2023" name="Microbiome">
        <title>Phages are unrecognized players in the ecology of the oral pathogen Porphyromonas gingivalis.</title>
        <authorList>
            <person name="Matrishin C.B."/>
            <person name="Haase E.M."/>
            <person name="Dewhirst F.E."/>
            <person name="Mark Welch J.L."/>
            <person name="Miranda-Sanchez F."/>
            <person name="Chen T."/>
            <person name="MacFarland D.C."/>
            <person name="Kauffman K.M."/>
        </authorList>
    </citation>
    <scope>NUCLEOTIDE SEQUENCE</scope>
</reference>
<proteinExistence type="predicted"/>
<organism evidence="1">
    <name type="scientific">Porphyromonas phage phage022a_WW2931</name>
    <dbReference type="NCBI Taxonomy" id="3154112"/>
    <lineage>
        <taxon>Viruses</taxon>
        <taxon>Duplodnaviria</taxon>
        <taxon>Heunggongvirae</taxon>
        <taxon>Uroviricota</taxon>
        <taxon>Caudoviricetes</taxon>
        <taxon>Nixviridae</taxon>
        <taxon>Schifferlevirus</taxon>
        <taxon>Schifferlevirus pging00O</taxon>
    </lineage>
</organism>
<protein>
    <submittedName>
        <fullName evidence="1">Uncharacterized protein</fullName>
    </submittedName>
</protein>
<reference evidence="1" key="2">
    <citation type="submission" date="2024-05" db="EMBL/GenBank/DDBJ databases">
        <authorList>
            <person name="Matrishin C.B."/>
            <person name="Kauffman K.M."/>
        </authorList>
    </citation>
    <scope>NUCLEOTIDE SEQUENCE</scope>
</reference>
<sequence length="34" mass="3783">MSKDGGVHPIDVSAKLLLAHFGCEFVDVREARRE</sequence>
<name>A0AAT9JDI8_9CAUD</name>
<dbReference type="EMBL" id="BK068103">
    <property type="protein sequence ID" value="DBA55688.1"/>
    <property type="molecule type" value="Genomic_DNA"/>
</dbReference>
<evidence type="ECO:0000313" key="1">
    <source>
        <dbReference type="EMBL" id="DBA55688.1"/>
    </source>
</evidence>